<dbReference type="Pfam" id="PF00025">
    <property type="entry name" value="Arf"/>
    <property type="match status" value="1"/>
</dbReference>
<protein>
    <submittedName>
        <fullName evidence="3">Uncharacterized protein</fullName>
    </submittedName>
</protein>
<comment type="caution">
    <text evidence="3">The sequence shown here is derived from an EMBL/GenBank/DDBJ whole genome shotgun (WGS) entry which is preliminary data.</text>
</comment>
<dbReference type="InterPro" id="IPR053254">
    <property type="entry name" value="Arf-like_GTPase"/>
</dbReference>
<dbReference type="InterPro" id="IPR006689">
    <property type="entry name" value="Small_GTPase_ARF/SAR"/>
</dbReference>
<evidence type="ECO:0000313" key="3">
    <source>
        <dbReference type="EMBL" id="MED6256318.1"/>
    </source>
</evidence>
<evidence type="ECO:0000313" key="4">
    <source>
        <dbReference type="Proteomes" id="UP001345963"/>
    </source>
</evidence>
<dbReference type="PANTHER" id="PTHR46724:SF2">
    <property type="entry name" value="ADP-RIBOSYLATION FACTOR-LIKE PROTEIN 9"/>
    <property type="match status" value="1"/>
</dbReference>
<keyword evidence="1" id="KW-0547">Nucleotide-binding</keyword>
<name>A0ABU7C3K9_9TELE</name>
<evidence type="ECO:0000256" key="1">
    <source>
        <dbReference type="ARBA" id="ARBA00022741"/>
    </source>
</evidence>
<keyword evidence="4" id="KW-1185">Reference proteome</keyword>
<dbReference type="Gene3D" id="3.40.50.300">
    <property type="entry name" value="P-loop containing nucleotide triphosphate hydrolases"/>
    <property type="match status" value="1"/>
</dbReference>
<dbReference type="Proteomes" id="UP001345963">
    <property type="component" value="Unassembled WGS sequence"/>
</dbReference>
<organism evidence="3 4">
    <name type="scientific">Ataeniobius toweri</name>
    <dbReference type="NCBI Taxonomy" id="208326"/>
    <lineage>
        <taxon>Eukaryota</taxon>
        <taxon>Metazoa</taxon>
        <taxon>Chordata</taxon>
        <taxon>Craniata</taxon>
        <taxon>Vertebrata</taxon>
        <taxon>Euteleostomi</taxon>
        <taxon>Actinopterygii</taxon>
        <taxon>Neopterygii</taxon>
        <taxon>Teleostei</taxon>
        <taxon>Neoteleostei</taxon>
        <taxon>Acanthomorphata</taxon>
        <taxon>Ovalentaria</taxon>
        <taxon>Atherinomorphae</taxon>
        <taxon>Cyprinodontiformes</taxon>
        <taxon>Goodeidae</taxon>
        <taxon>Ataeniobius</taxon>
    </lineage>
</organism>
<sequence>MSHPVESEGTQILVLGLDGAGKTSLLHCFSSGSLEQDVEPTLGFNAVSVCRENMHIEFLEKWFYDCCRAVISNRGSSYP</sequence>
<dbReference type="PANTHER" id="PTHR46724">
    <property type="entry name" value="ADP-RIBOSYLATION FACTOR-LIKE PROTEIN 9-RELATED"/>
    <property type="match status" value="1"/>
</dbReference>
<proteinExistence type="predicted"/>
<keyword evidence="2" id="KW-0342">GTP-binding</keyword>
<reference evidence="3 4" key="1">
    <citation type="submission" date="2021-07" db="EMBL/GenBank/DDBJ databases">
        <authorList>
            <person name="Palmer J.M."/>
        </authorList>
    </citation>
    <scope>NUCLEOTIDE SEQUENCE [LARGE SCALE GENOMIC DNA]</scope>
    <source>
        <strain evidence="3 4">AT_MEX2019</strain>
        <tissue evidence="3">Muscle</tissue>
    </source>
</reference>
<evidence type="ECO:0000256" key="2">
    <source>
        <dbReference type="ARBA" id="ARBA00023134"/>
    </source>
</evidence>
<dbReference type="InterPro" id="IPR027417">
    <property type="entry name" value="P-loop_NTPase"/>
</dbReference>
<gene>
    <name evidence="3" type="ORF">ATANTOWER_023890</name>
</gene>
<accession>A0ABU7C3K9</accession>
<dbReference type="EMBL" id="JAHUTI010074202">
    <property type="protein sequence ID" value="MED6256318.1"/>
    <property type="molecule type" value="Genomic_DNA"/>
</dbReference>
<dbReference type="SUPFAM" id="SSF52540">
    <property type="entry name" value="P-loop containing nucleoside triphosphate hydrolases"/>
    <property type="match status" value="1"/>
</dbReference>